<dbReference type="GO" id="GO:0046872">
    <property type="term" value="F:metal ion binding"/>
    <property type="evidence" value="ECO:0007669"/>
    <property type="project" value="InterPro"/>
</dbReference>
<dbReference type="PROSITE" id="PS00380">
    <property type="entry name" value="RHODANESE_1"/>
    <property type="match status" value="1"/>
</dbReference>
<organism evidence="3 4">
    <name type="scientific">Nitratidesulfovibrio vulgaris (strain DP4)</name>
    <name type="common">Desulfovibrio vulgaris</name>
    <dbReference type="NCBI Taxonomy" id="391774"/>
    <lineage>
        <taxon>Bacteria</taxon>
        <taxon>Pseudomonadati</taxon>
        <taxon>Thermodesulfobacteriota</taxon>
        <taxon>Desulfovibrionia</taxon>
        <taxon>Desulfovibrionales</taxon>
        <taxon>Desulfovibrionaceae</taxon>
        <taxon>Nitratidesulfovibrio</taxon>
    </lineage>
</organism>
<dbReference type="PROSITE" id="PS50905">
    <property type="entry name" value="FERRITIN_LIKE"/>
    <property type="match status" value="1"/>
</dbReference>
<dbReference type="SUPFAM" id="SSF52821">
    <property type="entry name" value="Rhodanese/Cell cycle control phosphatase"/>
    <property type="match status" value="1"/>
</dbReference>
<dbReference type="InterPro" id="IPR003251">
    <property type="entry name" value="Rr_diiron-bd_dom"/>
</dbReference>
<dbReference type="KEGG" id="dvl:Dvul_0337"/>
<dbReference type="Gene3D" id="1.20.1260.10">
    <property type="match status" value="1"/>
</dbReference>
<dbReference type="RefSeq" id="WP_010940296.1">
    <property type="nucleotide sequence ID" value="NC_008751.1"/>
</dbReference>
<dbReference type="InterPro" id="IPR012347">
    <property type="entry name" value="Ferritin-like"/>
</dbReference>
<dbReference type="AlphaFoldDB" id="A0A0H3A4Z3"/>
<dbReference type="InterPro" id="IPR036873">
    <property type="entry name" value="Rhodanese-like_dom_sf"/>
</dbReference>
<dbReference type="InterPro" id="IPR009078">
    <property type="entry name" value="Ferritin-like_SF"/>
</dbReference>
<dbReference type="SUPFAM" id="SSF47240">
    <property type="entry name" value="Ferritin-like"/>
    <property type="match status" value="1"/>
</dbReference>
<evidence type="ECO:0000313" key="4">
    <source>
        <dbReference type="Proteomes" id="UP000009173"/>
    </source>
</evidence>
<dbReference type="PANTHER" id="PTHR43031">
    <property type="entry name" value="FAD-DEPENDENT OXIDOREDUCTASE"/>
    <property type="match status" value="1"/>
</dbReference>
<reference evidence="4" key="1">
    <citation type="journal article" date="2009" name="Environ. Microbiol.">
        <title>Contribution of mobile genetic elements to Desulfovibrio vulgaris genome plasticity.</title>
        <authorList>
            <person name="Walker C.B."/>
            <person name="Stolyar S."/>
            <person name="Chivian D."/>
            <person name="Pinel N."/>
            <person name="Gabster J.A."/>
            <person name="Dehal P.S."/>
            <person name="He Z."/>
            <person name="Yang Z.K."/>
            <person name="Yen H.C."/>
            <person name="Zhou J."/>
            <person name="Wall J.D."/>
            <person name="Hazen T.C."/>
            <person name="Arkin A.P."/>
            <person name="Stahl D.A."/>
        </authorList>
    </citation>
    <scope>NUCLEOTIDE SEQUENCE [LARGE SCALE GENOMIC DNA]</scope>
    <source>
        <strain evidence="4">DP4</strain>
    </source>
</reference>
<feature type="domain" description="Rhodanese" evidence="1">
    <location>
        <begin position="21"/>
        <end position="108"/>
    </location>
</feature>
<feature type="domain" description="Ferritin-like diiron" evidence="2">
    <location>
        <begin position="215"/>
        <end position="290"/>
    </location>
</feature>
<dbReference type="CDD" id="cd01045">
    <property type="entry name" value="Ferritin_like_AB"/>
    <property type="match status" value="1"/>
</dbReference>
<evidence type="ECO:0000259" key="1">
    <source>
        <dbReference type="PROSITE" id="PS50206"/>
    </source>
</evidence>
<dbReference type="InterPro" id="IPR001763">
    <property type="entry name" value="Rhodanese-like_dom"/>
</dbReference>
<dbReference type="Gene3D" id="3.40.250.10">
    <property type="entry name" value="Rhodanese-like domain"/>
    <property type="match status" value="1"/>
</dbReference>
<dbReference type="Pfam" id="PF00581">
    <property type="entry name" value="Rhodanese"/>
    <property type="match status" value="1"/>
</dbReference>
<dbReference type="InterPro" id="IPR001307">
    <property type="entry name" value="Thiosulphate_STrfase_CS"/>
</dbReference>
<accession>A0A0H3A4Z3</accession>
<dbReference type="GO" id="GO:0016491">
    <property type="term" value="F:oxidoreductase activity"/>
    <property type="evidence" value="ECO:0007669"/>
    <property type="project" value="InterPro"/>
</dbReference>
<sequence length="290" mass="31914">MKAGYETMTPEELRRLTATHDEADYEIVDVREPAEYRQGHLPGAKHIPVGEVEARLDELVPGRTHIFYCRSGARSRAALTFAVESGLTLGPLYDLAGGILAWDGHTVPDEPRLATFAHVSDMRSLLLRAIDMEKAVHGLYTRVRAASGRPVVCELMDRLVGVEVAHARVIYRELRKWWAAADGELPPFETLFETLEGRVLEGGRSVDELEPWIRSASTGDCHEVADLALELEFAAYDLYRTLADEAVQGSGLGEDAARVFLDLASQEKAHARMIVAAMARFGEEGADATA</sequence>
<dbReference type="Pfam" id="PF02915">
    <property type="entry name" value="Rubrerythrin"/>
    <property type="match status" value="1"/>
</dbReference>
<name>A0A0H3A4Z3_NITV4</name>
<dbReference type="CDD" id="cd00158">
    <property type="entry name" value="RHOD"/>
    <property type="match status" value="1"/>
</dbReference>
<dbReference type="InterPro" id="IPR009040">
    <property type="entry name" value="Ferritin-like_diiron"/>
</dbReference>
<dbReference type="EMBL" id="CP000527">
    <property type="protein sequence ID" value="ABM27360.1"/>
    <property type="molecule type" value="Genomic_DNA"/>
</dbReference>
<evidence type="ECO:0000259" key="2">
    <source>
        <dbReference type="PROSITE" id="PS50905"/>
    </source>
</evidence>
<gene>
    <name evidence="3" type="ordered locus">Dvul_0337</name>
</gene>
<dbReference type="SMR" id="A0A0H3A4Z3"/>
<dbReference type="PROSITE" id="PS50206">
    <property type="entry name" value="RHODANESE_3"/>
    <property type="match status" value="1"/>
</dbReference>
<evidence type="ECO:0000313" key="3">
    <source>
        <dbReference type="EMBL" id="ABM27360.1"/>
    </source>
</evidence>
<dbReference type="PANTHER" id="PTHR43031:SF1">
    <property type="entry name" value="PYRIDINE NUCLEOTIDE-DISULPHIDE OXIDOREDUCTASE"/>
    <property type="match status" value="1"/>
</dbReference>
<dbReference type="HOGENOM" id="CLU_084155_0_0_7"/>
<dbReference type="GO" id="GO:0004792">
    <property type="term" value="F:thiosulfate-cyanide sulfurtransferase activity"/>
    <property type="evidence" value="ECO:0007669"/>
    <property type="project" value="InterPro"/>
</dbReference>
<proteinExistence type="predicted"/>
<dbReference type="Proteomes" id="UP000009173">
    <property type="component" value="Chromosome"/>
</dbReference>
<dbReference type="InterPro" id="IPR050229">
    <property type="entry name" value="GlpE_sulfurtransferase"/>
</dbReference>
<protein>
    <submittedName>
        <fullName evidence="3">Rhodanese domain protein</fullName>
    </submittedName>
</protein>
<dbReference type="SMART" id="SM00450">
    <property type="entry name" value="RHOD"/>
    <property type="match status" value="1"/>
</dbReference>